<dbReference type="InterPro" id="IPR012902">
    <property type="entry name" value="N_methyl_site"/>
</dbReference>
<evidence type="ECO:0000313" key="6">
    <source>
        <dbReference type="EMBL" id="TCP06101.1"/>
    </source>
</evidence>
<evidence type="ECO:0000313" key="7">
    <source>
        <dbReference type="Proteomes" id="UP000294721"/>
    </source>
</evidence>
<keyword evidence="5" id="KW-1133">Transmembrane helix</keyword>
<feature type="transmembrane region" description="Helical" evidence="5">
    <location>
        <begin position="20"/>
        <end position="38"/>
    </location>
</feature>
<dbReference type="NCBIfam" id="TIGR02532">
    <property type="entry name" value="IV_pilin_GFxxxE"/>
    <property type="match status" value="1"/>
</dbReference>
<name>A0ABY2BZM3_9NEIS</name>
<dbReference type="Pfam" id="PF00114">
    <property type="entry name" value="Pilin"/>
    <property type="match status" value="1"/>
</dbReference>
<protein>
    <submittedName>
        <fullName evidence="6">Type IV pilus assembly protein PilA</fullName>
    </submittedName>
</protein>
<dbReference type="Pfam" id="PF07963">
    <property type="entry name" value="N_methyl"/>
    <property type="match status" value="1"/>
</dbReference>
<keyword evidence="7" id="KW-1185">Reference proteome</keyword>
<dbReference type="EMBL" id="SLXE01000013">
    <property type="protein sequence ID" value="TCP06101.1"/>
    <property type="molecule type" value="Genomic_DNA"/>
</dbReference>
<dbReference type="Gene3D" id="3.30.700.10">
    <property type="entry name" value="Glycoprotein, Type 4 Pilin"/>
    <property type="match status" value="1"/>
</dbReference>
<keyword evidence="5" id="KW-0812">Transmembrane</keyword>
<accession>A0ABY2BZM3</accession>
<dbReference type="PROSITE" id="PS00409">
    <property type="entry name" value="PROKAR_NTER_METHYL"/>
    <property type="match status" value="1"/>
</dbReference>
<evidence type="ECO:0000256" key="1">
    <source>
        <dbReference type="ARBA" id="ARBA00005233"/>
    </source>
</evidence>
<evidence type="ECO:0000256" key="2">
    <source>
        <dbReference type="ARBA" id="ARBA00022481"/>
    </source>
</evidence>
<sequence length="170" mass="18040">MYAHEFPPSRLIRGFTLIELMITIAIIGILAAVALPLYQQYVAKTQLTRAVYELNSTRVAIETILLRGGFPTVDESQDGQTGDNGKTYEYIGLNGSNPASNIIRLATISGSGGTFQGLEGEMGGDVASVLNGATIQMLRNTDGAWQCEITLPAAAANTGLDVNNCTMKAP</sequence>
<proteinExistence type="inferred from homology"/>
<keyword evidence="4" id="KW-0281">Fimbrium</keyword>
<keyword evidence="5" id="KW-0472">Membrane</keyword>
<dbReference type="InterPro" id="IPR001082">
    <property type="entry name" value="Pilin"/>
</dbReference>
<organism evidence="6 7">
    <name type="scientific">Uruburuella suis</name>
    <dbReference type="NCBI Taxonomy" id="252130"/>
    <lineage>
        <taxon>Bacteria</taxon>
        <taxon>Pseudomonadati</taxon>
        <taxon>Pseudomonadota</taxon>
        <taxon>Betaproteobacteria</taxon>
        <taxon>Neisseriales</taxon>
        <taxon>Neisseriaceae</taxon>
        <taxon>Uruburuella</taxon>
    </lineage>
</organism>
<dbReference type="RefSeq" id="WP_132953847.1">
    <property type="nucleotide sequence ID" value="NZ_CP091507.1"/>
</dbReference>
<comment type="similarity">
    <text evidence="1 4">Belongs to the N-Me-Phe pilin family.</text>
</comment>
<dbReference type="Proteomes" id="UP000294721">
    <property type="component" value="Unassembled WGS sequence"/>
</dbReference>
<dbReference type="SUPFAM" id="SSF54523">
    <property type="entry name" value="Pili subunits"/>
    <property type="match status" value="1"/>
</dbReference>
<keyword evidence="3" id="KW-1015">Disulfide bond</keyword>
<gene>
    <name evidence="6" type="ORF">EV680_11323</name>
</gene>
<evidence type="ECO:0000256" key="5">
    <source>
        <dbReference type="SAM" id="Phobius"/>
    </source>
</evidence>
<dbReference type="InterPro" id="IPR045584">
    <property type="entry name" value="Pilin-like"/>
</dbReference>
<comment type="caution">
    <text evidence="6">The sequence shown here is derived from an EMBL/GenBank/DDBJ whole genome shotgun (WGS) entry which is preliminary data.</text>
</comment>
<evidence type="ECO:0000256" key="4">
    <source>
        <dbReference type="RuleBase" id="RU000389"/>
    </source>
</evidence>
<reference evidence="6 7" key="1">
    <citation type="submission" date="2019-03" db="EMBL/GenBank/DDBJ databases">
        <title>Genomic Encyclopedia of Type Strains, Phase IV (KMG-IV): sequencing the most valuable type-strain genomes for metagenomic binning, comparative biology and taxonomic classification.</title>
        <authorList>
            <person name="Goeker M."/>
        </authorList>
    </citation>
    <scope>NUCLEOTIDE SEQUENCE [LARGE SCALE GENOMIC DNA]</scope>
    <source>
        <strain evidence="6 7">DSM 17474</strain>
    </source>
</reference>
<evidence type="ECO:0000256" key="3">
    <source>
        <dbReference type="ARBA" id="ARBA00023157"/>
    </source>
</evidence>
<keyword evidence="2" id="KW-0488">Methylation</keyword>